<dbReference type="InterPro" id="IPR000571">
    <property type="entry name" value="Znf_CCCH"/>
</dbReference>
<dbReference type="Proteomes" id="UP000002277">
    <property type="component" value="Chromosome 9"/>
</dbReference>
<dbReference type="InterPro" id="IPR013083">
    <property type="entry name" value="Znf_RING/FYVE/PHD"/>
</dbReference>
<evidence type="ECO:0000256" key="1">
    <source>
        <dbReference type="ARBA" id="ARBA00000900"/>
    </source>
</evidence>
<comment type="catalytic activity">
    <reaction evidence="1">
        <text>S-ubiquitinyl-[E2 ubiquitin-conjugating enzyme]-L-cysteine + [acceptor protein]-L-lysine = [E2 ubiquitin-conjugating enzyme]-L-cysteine + N(6)-ubiquitinyl-[acceptor protein]-L-lysine.</text>
        <dbReference type="EC" id="2.3.2.27"/>
    </reaction>
</comment>
<dbReference type="EC" id="2.3.2.27" evidence="2"/>
<evidence type="ECO:0000313" key="14">
    <source>
        <dbReference type="Ensembl" id="ENSPTRP00000074382.1"/>
    </source>
</evidence>
<dbReference type="InParanoid" id="A0A2I3SD10"/>
<evidence type="ECO:0000259" key="12">
    <source>
        <dbReference type="PROSITE" id="PS50089"/>
    </source>
</evidence>
<keyword evidence="3" id="KW-0808">Transferase</keyword>
<feature type="domain" description="RING-type" evidence="12">
    <location>
        <begin position="244"/>
        <end position="296"/>
    </location>
</feature>
<dbReference type="InterPro" id="IPR001841">
    <property type="entry name" value="Znf_RING"/>
</dbReference>
<feature type="zinc finger region" description="C3H1-type" evidence="10">
    <location>
        <begin position="325"/>
        <end position="354"/>
    </location>
</feature>
<evidence type="ECO:0000313" key="15">
    <source>
        <dbReference type="Proteomes" id="UP000002277"/>
    </source>
</evidence>
<evidence type="ECO:0000256" key="2">
    <source>
        <dbReference type="ARBA" id="ARBA00012483"/>
    </source>
</evidence>
<protein>
    <recommendedName>
        <fullName evidence="2">RING-type E3 ubiquitin transferase</fullName>
        <ecNumber evidence="2">2.3.2.27</ecNumber>
    </recommendedName>
    <alternativeName>
        <fullName evidence="9">RING-type E3 ubiquitin transferase makorin-1</fullName>
    </alternativeName>
</protein>
<dbReference type="AlphaFoldDB" id="A0A2I3SD10"/>
<evidence type="ECO:0000256" key="11">
    <source>
        <dbReference type="SAM" id="MobiDB-lite"/>
    </source>
</evidence>
<dbReference type="InterPro" id="IPR045072">
    <property type="entry name" value="MKRN-like"/>
</dbReference>
<dbReference type="FunFam" id="3.30.40.10:FF:000117">
    <property type="entry name" value="Probable E3 ubiquitin-protein ligase makorin-1"/>
    <property type="match status" value="1"/>
</dbReference>
<evidence type="ECO:0000256" key="7">
    <source>
        <dbReference type="ARBA" id="ARBA00022786"/>
    </source>
</evidence>
<dbReference type="SUPFAM" id="SSF57850">
    <property type="entry name" value="RING/U-box"/>
    <property type="match status" value="1"/>
</dbReference>
<organism evidence="14 15">
    <name type="scientific">Pan troglodytes</name>
    <name type="common">Chimpanzee</name>
    <dbReference type="NCBI Taxonomy" id="9598"/>
    <lineage>
        <taxon>Eukaryota</taxon>
        <taxon>Metazoa</taxon>
        <taxon>Chordata</taxon>
        <taxon>Craniata</taxon>
        <taxon>Vertebrata</taxon>
        <taxon>Euteleostomi</taxon>
        <taxon>Mammalia</taxon>
        <taxon>Eutheria</taxon>
        <taxon>Euarchontoglires</taxon>
        <taxon>Primates</taxon>
        <taxon>Haplorrhini</taxon>
        <taxon>Catarrhini</taxon>
        <taxon>Hominidae</taxon>
        <taxon>Pan</taxon>
    </lineage>
</organism>
<dbReference type="GO" id="GO:0061630">
    <property type="term" value="F:ubiquitin protein ligase activity"/>
    <property type="evidence" value="ECO:0000318"/>
    <property type="project" value="GO_Central"/>
</dbReference>
<keyword evidence="15" id="KW-1185">Reference proteome</keyword>
<feature type="region of interest" description="Disordered" evidence="11">
    <location>
        <begin position="359"/>
        <end position="378"/>
    </location>
</feature>
<evidence type="ECO:0000256" key="8">
    <source>
        <dbReference type="ARBA" id="ARBA00022833"/>
    </source>
</evidence>
<accession>A0A2I3SD10</accession>
<evidence type="ECO:0000256" key="3">
    <source>
        <dbReference type="ARBA" id="ARBA00022679"/>
    </source>
</evidence>
<dbReference type="Ensembl" id="ENSPTRT00000091151.1">
    <property type="protein sequence ID" value="ENSPTRP00000074382.1"/>
    <property type="gene ID" value="ENSPTRG00000044248.1"/>
</dbReference>
<dbReference type="InterPro" id="IPR017907">
    <property type="entry name" value="Znf_RING_CS"/>
</dbReference>
<reference evidence="14" key="2">
    <citation type="submission" date="2025-08" db="UniProtKB">
        <authorList>
            <consortium name="Ensembl"/>
        </authorList>
    </citation>
    <scope>IDENTIFICATION</scope>
</reference>
<keyword evidence="5" id="KW-0677">Repeat</keyword>
<keyword evidence="4 10" id="KW-0479">Metal-binding</keyword>
<dbReference type="Pfam" id="PF15815">
    <property type="entry name" value="MKRN1_C"/>
    <property type="match status" value="1"/>
</dbReference>
<evidence type="ECO:0000256" key="9">
    <source>
        <dbReference type="ARBA" id="ARBA00042581"/>
    </source>
</evidence>
<feature type="domain" description="C3H1-type" evidence="13">
    <location>
        <begin position="325"/>
        <end position="354"/>
    </location>
</feature>
<dbReference type="GO" id="GO:0000209">
    <property type="term" value="P:protein polyubiquitination"/>
    <property type="evidence" value="ECO:0007669"/>
    <property type="project" value="InterPro"/>
</dbReference>
<sequence length="430" mass="47770">QPAILFQLNQLISVTTPSPGMGGGGGGSDSRGGGWIKQVTCRYFMLGFIRKVITVATPMTSLTVWYCIYGDHCRYEHSKPLKQEEAAATELTTTSSLAASSSLSSLVGPLVEMNTGEAESRNSNFAIVGAGSEDWVHAIEFVPGQPYFAVPSCTEAPLQDSVTKEESEKEKNCCGNQEAPVPLCYGENCVPLHGDSCDMCGLQVLHPMAAAQRSQHIKLCIEAHEKDMELSLAVQRSKDVVYGICMEVVYETANPSECRFGILSNCNHAYCLKCICKWRSAKQFQSKIIKSCPDCQITSNFVIPSESWVEEKEEKQKLIQKYKEALSNKACRYFDEGRGSCPFGRNCFYKHAYPDGLTEEPQRQKVGTSSRNWERDSSNAFDNDEEVVTFELGEMLLMLLAAGGDDELADSEDEWDLFHDELEDFYDLDL</sequence>
<keyword evidence="7" id="KW-0833">Ubl conjugation pathway</keyword>
<proteinExistence type="predicted"/>
<evidence type="ECO:0000256" key="6">
    <source>
        <dbReference type="ARBA" id="ARBA00022771"/>
    </source>
</evidence>
<dbReference type="GeneTree" id="ENSGT00950000183077"/>
<dbReference type="GO" id="GO:0008270">
    <property type="term" value="F:zinc ion binding"/>
    <property type="evidence" value="ECO:0007669"/>
    <property type="project" value="UniProtKB-KW"/>
</dbReference>
<dbReference type="SMART" id="SM00356">
    <property type="entry name" value="ZnF_C3H1"/>
    <property type="match status" value="2"/>
</dbReference>
<dbReference type="PROSITE" id="PS00518">
    <property type="entry name" value="ZF_RING_1"/>
    <property type="match status" value="1"/>
</dbReference>
<evidence type="ECO:0000259" key="13">
    <source>
        <dbReference type="PROSITE" id="PS50103"/>
    </source>
</evidence>
<name>A0A2I3SD10_PANTR</name>
<dbReference type="EMBL" id="AC195515">
    <property type="status" value="NOT_ANNOTATED_CDS"/>
    <property type="molecule type" value="Genomic_DNA"/>
</dbReference>
<dbReference type="PROSITE" id="PS50103">
    <property type="entry name" value="ZF_C3H1"/>
    <property type="match status" value="1"/>
</dbReference>
<keyword evidence="6 10" id="KW-0863">Zinc-finger</keyword>
<keyword evidence="8 10" id="KW-0862">Zinc</keyword>
<reference evidence="14 15" key="1">
    <citation type="journal article" date="2005" name="Nature">
        <title>Initial sequence of the chimpanzee genome and comparison with the human genome.</title>
        <authorList>
            <consortium name="Chimpanzee sequencing and analysis consortium"/>
        </authorList>
    </citation>
    <scope>NUCLEOTIDE SEQUENCE [LARGE SCALE GENOMIC DNA]</scope>
</reference>
<evidence type="ECO:0000256" key="4">
    <source>
        <dbReference type="ARBA" id="ARBA00022723"/>
    </source>
</evidence>
<reference evidence="14" key="3">
    <citation type="submission" date="2025-09" db="UniProtKB">
        <authorList>
            <consortium name="Ensembl"/>
        </authorList>
    </citation>
    <scope>IDENTIFICATION</scope>
</reference>
<dbReference type="PROSITE" id="PS50089">
    <property type="entry name" value="ZF_RING_2"/>
    <property type="match status" value="1"/>
</dbReference>
<dbReference type="PANTHER" id="PTHR11224:SF37">
    <property type="entry name" value="E3 UBIQUITIN-PROTEIN LIGASE MAKORIN-1"/>
    <property type="match status" value="1"/>
</dbReference>
<evidence type="ECO:0000256" key="10">
    <source>
        <dbReference type="PROSITE-ProRule" id="PRU00723"/>
    </source>
</evidence>
<dbReference type="PANTHER" id="PTHR11224">
    <property type="entry name" value="MAKORIN-RELATED"/>
    <property type="match status" value="1"/>
</dbReference>
<dbReference type="Bgee" id="ENSPTRG00000044248">
    <property type="expression patterns" value="Expressed in pituitary gland and 17 other cell types or tissues"/>
</dbReference>
<evidence type="ECO:0000256" key="5">
    <source>
        <dbReference type="ARBA" id="ARBA00022737"/>
    </source>
</evidence>
<dbReference type="Gene3D" id="3.30.40.10">
    <property type="entry name" value="Zinc/RING finger domain, C3HC4 (zinc finger)"/>
    <property type="match status" value="1"/>
</dbReference>
<dbReference type="GO" id="GO:0016567">
    <property type="term" value="P:protein ubiquitination"/>
    <property type="evidence" value="ECO:0000318"/>
    <property type="project" value="GO_Central"/>
</dbReference>
<dbReference type="InterPro" id="IPR031644">
    <property type="entry name" value="MKRN1_C"/>
</dbReference>
<dbReference type="OMA" id="SSRNWER"/>